<protein>
    <submittedName>
        <fullName evidence="7">Cytosine permease</fullName>
    </submittedName>
</protein>
<keyword evidence="3 6" id="KW-0812">Transmembrane</keyword>
<sequence>MTTTGTGAPTRAEGKHDDYALTRVPASARFAWPIVALQRFGQLSTVSQFLLGATLGFGMTFGGAILALTIGTVILETLTILVGIIGVREGLSTSLVSRWTGFGRKGSALIGLVVAVSMVGWFGVQNGVLADGMAQAVGIMPAWAWALVGGMAVTVICAVGFRGMAWAAAVAVPAFIVLVVFTVGRELVRHDLGSLLTAEPAGPRLSMATATTIVAGGFIIASVLCPDMTRFNRSVGDVVKQTVVGVTLGQYVIAVSGILLALALRTSDIAAIVIGTSGILGAIILAAATVKVNDWNLYSGGLGVVNIVNVLTRRRVSRVGVTLIIGAFGSALSAFGILGHFVEFLTFQGVFLPPIIGIMIAEYFLVRTWRGELTESRRTGTLPAREPQWVIPGLIAWAAGWAAGYFITVGIPVLTSTVVALLVYWGGSLVARWIQHHAGTGESR</sequence>
<feature type="transmembrane region" description="Helical" evidence="6">
    <location>
        <begin position="387"/>
        <end position="407"/>
    </location>
</feature>
<evidence type="ECO:0000313" key="8">
    <source>
        <dbReference type="Proteomes" id="UP001500540"/>
    </source>
</evidence>
<feature type="transmembrane region" description="Helical" evidence="6">
    <location>
        <begin position="269"/>
        <end position="289"/>
    </location>
</feature>
<dbReference type="Proteomes" id="UP001500540">
    <property type="component" value="Unassembled WGS sequence"/>
</dbReference>
<evidence type="ECO:0000256" key="3">
    <source>
        <dbReference type="ARBA" id="ARBA00022692"/>
    </source>
</evidence>
<feature type="transmembrane region" description="Helical" evidence="6">
    <location>
        <begin position="205"/>
        <end position="224"/>
    </location>
</feature>
<proteinExistence type="inferred from homology"/>
<dbReference type="PANTHER" id="PTHR30569">
    <property type="entry name" value="CYTOSINE TRANSPORTER CODB"/>
    <property type="match status" value="1"/>
</dbReference>
<evidence type="ECO:0000256" key="1">
    <source>
        <dbReference type="ARBA" id="ARBA00004141"/>
    </source>
</evidence>
<accession>A0ABP7GAU2</accession>
<feature type="transmembrane region" description="Helical" evidence="6">
    <location>
        <begin position="344"/>
        <end position="366"/>
    </location>
</feature>
<evidence type="ECO:0000313" key="7">
    <source>
        <dbReference type="EMBL" id="GAA3757458.1"/>
    </source>
</evidence>
<keyword evidence="5 6" id="KW-0472">Membrane</keyword>
<reference evidence="8" key="1">
    <citation type="journal article" date="2019" name="Int. J. Syst. Evol. Microbiol.">
        <title>The Global Catalogue of Microorganisms (GCM) 10K type strain sequencing project: providing services to taxonomists for standard genome sequencing and annotation.</title>
        <authorList>
            <consortium name="The Broad Institute Genomics Platform"/>
            <consortium name="The Broad Institute Genome Sequencing Center for Infectious Disease"/>
            <person name="Wu L."/>
            <person name="Ma J."/>
        </authorList>
    </citation>
    <scope>NUCLEOTIDE SEQUENCE [LARGE SCALE GENOMIC DNA]</scope>
    <source>
        <strain evidence="8">JCM 16950</strain>
    </source>
</reference>
<dbReference type="PANTHER" id="PTHR30569:SF0">
    <property type="entry name" value="CYTOSINE PERMEASE"/>
    <property type="match status" value="1"/>
</dbReference>
<evidence type="ECO:0000256" key="4">
    <source>
        <dbReference type="ARBA" id="ARBA00022989"/>
    </source>
</evidence>
<keyword evidence="4 6" id="KW-1133">Transmembrane helix</keyword>
<feature type="transmembrane region" description="Helical" evidence="6">
    <location>
        <begin position="65"/>
        <end position="87"/>
    </location>
</feature>
<feature type="transmembrane region" description="Helical" evidence="6">
    <location>
        <begin position="167"/>
        <end position="184"/>
    </location>
</feature>
<dbReference type="EMBL" id="BAABAF010000002">
    <property type="protein sequence ID" value="GAA3757458.1"/>
    <property type="molecule type" value="Genomic_DNA"/>
</dbReference>
<gene>
    <name evidence="7" type="ORF">GCM10022240_07800</name>
</gene>
<keyword evidence="8" id="KW-1185">Reference proteome</keyword>
<evidence type="ECO:0000256" key="6">
    <source>
        <dbReference type="SAM" id="Phobius"/>
    </source>
</evidence>
<comment type="caution">
    <text evidence="7">The sequence shown here is derived from an EMBL/GenBank/DDBJ whole genome shotgun (WGS) entry which is preliminary data.</text>
</comment>
<comment type="subcellular location">
    <subcellularLocation>
        <location evidence="1">Membrane</location>
        <topology evidence="1">Multi-pass membrane protein</topology>
    </subcellularLocation>
</comment>
<feature type="transmembrane region" description="Helical" evidence="6">
    <location>
        <begin position="413"/>
        <end position="434"/>
    </location>
</feature>
<evidence type="ECO:0000256" key="5">
    <source>
        <dbReference type="ARBA" id="ARBA00023136"/>
    </source>
</evidence>
<dbReference type="RefSeq" id="WP_344780746.1">
    <property type="nucleotide sequence ID" value="NZ_BAABAF010000002.1"/>
</dbReference>
<dbReference type="Gene3D" id="1.10.4160.10">
    <property type="entry name" value="Hydantoin permease"/>
    <property type="match status" value="1"/>
</dbReference>
<comment type="similarity">
    <text evidence="2">Belongs to the purine-cytosine permease (2.A.39) family.</text>
</comment>
<feature type="transmembrane region" description="Helical" evidence="6">
    <location>
        <begin position="107"/>
        <end position="130"/>
    </location>
</feature>
<dbReference type="InterPro" id="IPR001248">
    <property type="entry name" value="Pur-cyt_permease"/>
</dbReference>
<dbReference type="Pfam" id="PF02133">
    <property type="entry name" value="Transp_cyt_pur"/>
    <property type="match status" value="1"/>
</dbReference>
<dbReference type="InterPro" id="IPR030191">
    <property type="entry name" value="CodB"/>
</dbReference>
<name>A0ABP7GAU2_9MICO</name>
<feature type="transmembrane region" description="Helical" evidence="6">
    <location>
        <begin position="142"/>
        <end position="161"/>
    </location>
</feature>
<evidence type="ECO:0000256" key="2">
    <source>
        <dbReference type="ARBA" id="ARBA00008974"/>
    </source>
</evidence>
<feature type="transmembrane region" description="Helical" evidence="6">
    <location>
        <begin position="319"/>
        <end position="338"/>
    </location>
</feature>
<feature type="transmembrane region" description="Helical" evidence="6">
    <location>
        <begin position="244"/>
        <end position="262"/>
    </location>
</feature>
<organism evidence="7 8">
    <name type="scientific">Microbacterium kribbense</name>
    <dbReference type="NCBI Taxonomy" id="433645"/>
    <lineage>
        <taxon>Bacteria</taxon>
        <taxon>Bacillati</taxon>
        <taxon>Actinomycetota</taxon>
        <taxon>Actinomycetes</taxon>
        <taxon>Micrococcales</taxon>
        <taxon>Microbacteriaceae</taxon>
        <taxon>Microbacterium</taxon>
    </lineage>
</organism>